<evidence type="ECO:0000313" key="2">
    <source>
        <dbReference type="Proteomes" id="UP000078576"/>
    </source>
</evidence>
<dbReference type="Proteomes" id="UP000078576">
    <property type="component" value="Unassembled WGS sequence"/>
</dbReference>
<keyword evidence="2" id="KW-1185">Reference proteome</keyword>
<accession>A0A194VDK3</accession>
<proteinExistence type="predicted"/>
<gene>
    <name evidence="1" type="ORF">VP1G_11377</name>
</gene>
<organism evidence="1 2">
    <name type="scientific">Cytospora mali</name>
    <name type="common">Apple Valsa canker fungus</name>
    <name type="synonym">Valsa mali</name>
    <dbReference type="NCBI Taxonomy" id="578113"/>
    <lineage>
        <taxon>Eukaryota</taxon>
        <taxon>Fungi</taxon>
        <taxon>Dikarya</taxon>
        <taxon>Ascomycota</taxon>
        <taxon>Pezizomycotina</taxon>
        <taxon>Sordariomycetes</taxon>
        <taxon>Sordariomycetidae</taxon>
        <taxon>Diaporthales</taxon>
        <taxon>Cytosporaceae</taxon>
        <taxon>Cytospora</taxon>
    </lineage>
</organism>
<dbReference type="AlphaFoldDB" id="A0A194VDK3"/>
<dbReference type="EMBL" id="KN714789">
    <property type="protein sequence ID" value="KUI61851.1"/>
    <property type="molecule type" value="Genomic_DNA"/>
</dbReference>
<dbReference type="OrthoDB" id="5772781at2759"/>
<name>A0A194VDK3_CYTMA</name>
<evidence type="ECO:0000313" key="1">
    <source>
        <dbReference type="EMBL" id="KUI61851.1"/>
    </source>
</evidence>
<protein>
    <submittedName>
        <fullName evidence="1">Uncharacterized protein</fullName>
    </submittedName>
</protein>
<dbReference type="Gene3D" id="1.10.510.10">
    <property type="entry name" value="Transferase(Phosphotransferase) domain 1"/>
    <property type="match status" value="1"/>
</dbReference>
<reference evidence="2" key="1">
    <citation type="submission" date="2014-12" db="EMBL/GenBank/DDBJ databases">
        <title>Genome Sequence of Valsa Canker Pathogens Uncovers a Specific Adaption of Colonization on Woody Bark.</title>
        <authorList>
            <person name="Yin Z."/>
            <person name="Liu H."/>
            <person name="Gao X."/>
            <person name="Li Z."/>
            <person name="Song N."/>
            <person name="Ke X."/>
            <person name="Dai Q."/>
            <person name="Wu Y."/>
            <person name="Sun Y."/>
            <person name="Xu J.-R."/>
            <person name="Kang Z.K."/>
            <person name="Wang L."/>
            <person name="Huang L."/>
        </authorList>
    </citation>
    <scope>NUCLEOTIDE SEQUENCE [LARGE SCALE GENOMIC DNA]</scope>
    <source>
        <strain evidence="2">SXYL134</strain>
    </source>
</reference>
<sequence length="69" mass="7849">MGIGQRKGKSLLFDVGSYFAHNEMELGHWRCEFSSVFRSQAYTRAYLRNYPEAEPVGAQITPHLSEGLI</sequence>